<evidence type="ECO:0000256" key="4">
    <source>
        <dbReference type="ARBA" id="ARBA00022960"/>
    </source>
</evidence>
<gene>
    <name evidence="9" type="primary">murJ</name>
    <name evidence="9" type="ORF">ACFFV7_30180</name>
</gene>
<evidence type="ECO:0000256" key="7">
    <source>
        <dbReference type="ARBA" id="ARBA00023136"/>
    </source>
</evidence>
<feature type="transmembrane region" description="Helical" evidence="8">
    <location>
        <begin position="485"/>
        <end position="506"/>
    </location>
</feature>
<feature type="transmembrane region" description="Helical" evidence="8">
    <location>
        <begin position="12"/>
        <end position="36"/>
    </location>
</feature>
<comment type="subcellular location">
    <subcellularLocation>
        <location evidence="1">Cell membrane</location>
        <topology evidence="1">Multi-pass membrane protein</topology>
    </subcellularLocation>
</comment>
<evidence type="ECO:0000256" key="8">
    <source>
        <dbReference type="SAM" id="Phobius"/>
    </source>
</evidence>
<feature type="transmembrane region" description="Helical" evidence="8">
    <location>
        <begin position="456"/>
        <end position="479"/>
    </location>
</feature>
<dbReference type="Proteomes" id="UP001589647">
    <property type="component" value="Unassembled WGS sequence"/>
</dbReference>
<dbReference type="RefSeq" id="WP_189652204.1">
    <property type="nucleotide sequence ID" value="NZ_BMRC01000025.1"/>
</dbReference>
<dbReference type="CDD" id="cd13123">
    <property type="entry name" value="MATE_MurJ_like"/>
    <property type="match status" value="1"/>
</dbReference>
<accession>A0ABV5INC0</accession>
<dbReference type="NCBIfam" id="TIGR01695">
    <property type="entry name" value="murJ_mviN"/>
    <property type="match status" value="1"/>
</dbReference>
<evidence type="ECO:0000256" key="5">
    <source>
        <dbReference type="ARBA" id="ARBA00022984"/>
    </source>
</evidence>
<evidence type="ECO:0000256" key="2">
    <source>
        <dbReference type="ARBA" id="ARBA00022475"/>
    </source>
</evidence>
<dbReference type="EMBL" id="JBHMEI010000029">
    <property type="protein sequence ID" value="MFB9205495.1"/>
    <property type="molecule type" value="Genomic_DNA"/>
</dbReference>
<evidence type="ECO:0000313" key="10">
    <source>
        <dbReference type="Proteomes" id="UP001589647"/>
    </source>
</evidence>
<keyword evidence="4" id="KW-0133">Cell shape</keyword>
<comment type="caution">
    <text evidence="9">The sequence shown here is derived from an EMBL/GenBank/DDBJ whole genome shotgun (WGS) entry which is preliminary data.</text>
</comment>
<dbReference type="InterPro" id="IPR004268">
    <property type="entry name" value="MurJ"/>
</dbReference>
<evidence type="ECO:0000313" key="9">
    <source>
        <dbReference type="EMBL" id="MFB9205495.1"/>
    </source>
</evidence>
<keyword evidence="3 8" id="KW-0812">Transmembrane</keyword>
<feature type="transmembrane region" description="Helical" evidence="8">
    <location>
        <begin position="395"/>
        <end position="416"/>
    </location>
</feature>
<feature type="transmembrane region" description="Helical" evidence="8">
    <location>
        <begin position="197"/>
        <end position="219"/>
    </location>
</feature>
<keyword evidence="6 8" id="KW-1133">Transmembrane helix</keyword>
<feature type="transmembrane region" description="Helical" evidence="8">
    <location>
        <begin position="134"/>
        <end position="155"/>
    </location>
</feature>
<protein>
    <submittedName>
        <fullName evidence="9">Murein biosynthesis integral membrane protein MurJ</fullName>
    </submittedName>
</protein>
<evidence type="ECO:0000256" key="6">
    <source>
        <dbReference type="ARBA" id="ARBA00022989"/>
    </source>
</evidence>
<keyword evidence="7 8" id="KW-0472">Membrane</keyword>
<sequence>MTDQPSSARTGRTMVIATLVSRITGFVRTLALVAALGLGTRLLDAYTAANVLPNSIYELVMGGAAASVLVPLLVRVTADDGVDEDLFTQRLLSLVFYGLSAVVIVTISAAPLIVDLTVPGFGSAQRALVVDFTRIFLPQILFYGLSATLAAILNVRGRFATPMWAPVANNVVVTATAAMFLLVGGTGHLETLPQGQMLLLSIGTSAGVGAQMVVLAVVTRRAGLPLRLRADPRGIAVRRIMAMAGWTLVSVTAAQVVLIVVNRLVSQAGPGAVGVFSNAYTLFQLPYAVIAVTVITGMLPRMSRAASRRDLSQVTADLSHGLRLAGVVLVPVAAALVLLGPHLAVLLFAHGNASPAAAHLTGVVLAAYGPALVPFAGYQIMLRAYYALGDTRTPALISVVVSAALLVLSLVAARLVPGRDMVVALAACTALAYALGFVIVAQLLRRRIGRIDGHRLLSSYGRMSVATVLAAGLGLAVGVGLGGSFAVVCAATAVGASLYVLIARLLRVSEFTILTAGLRVPRI</sequence>
<evidence type="ECO:0000256" key="1">
    <source>
        <dbReference type="ARBA" id="ARBA00004651"/>
    </source>
</evidence>
<reference evidence="9 10" key="1">
    <citation type="submission" date="2024-09" db="EMBL/GenBank/DDBJ databases">
        <authorList>
            <person name="Sun Q."/>
            <person name="Mori K."/>
        </authorList>
    </citation>
    <scope>NUCLEOTIDE SEQUENCE [LARGE SCALE GENOMIC DNA]</scope>
    <source>
        <strain evidence="9 10">CCM 3426</strain>
    </source>
</reference>
<feature type="transmembrane region" description="Helical" evidence="8">
    <location>
        <begin position="56"/>
        <end position="74"/>
    </location>
</feature>
<feature type="transmembrane region" description="Helical" evidence="8">
    <location>
        <begin position="356"/>
        <end position="375"/>
    </location>
</feature>
<feature type="transmembrane region" description="Helical" evidence="8">
    <location>
        <begin position="240"/>
        <end position="261"/>
    </location>
</feature>
<dbReference type="PRINTS" id="PR01806">
    <property type="entry name" value="VIRFACTRMVIN"/>
</dbReference>
<dbReference type="PANTHER" id="PTHR47019">
    <property type="entry name" value="LIPID II FLIPPASE MURJ"/>
    <property type="match status" value="1"/>
</dbReference>
<feature type="transmembrane region" description="Helical" evidence="8">
    <location>
        <begin position="281"/>
        <end position="300"/>
    </location>
</feature>
<proteinExistence type="predicted"/>
<keyword evidence="5" id="KW-0573">Peptidoglycan synthesis</keyword>
<feature type="transmembrane region" description="Helical" evidence="8">
    <location>
        <begin position="321"/>
        <end position="344"/>
    </location>
</feature>
<organism evidence="9 10">
    <name type="scientific">Nonomuraea spiralis</name>
    <dbReference type="NCBI Taxonomy" id="46182"/>
    <lineage>
        <taxon>Bacteria</taxon>
        <taxon>Bacillati</taxon>
        <taxon>Actinomycetota</taxon>
        <taxon>Actinomycetes</taxon>
        <taxon>Streptosporangiales</taxon>
        <taxon>Streptosporangiaceae</taxon>
        <taxon>Nonomuraea</taxon>
    </lineage>
</organism>
<dbReference type="InterPro" id="IPR051050">
    <property type="entry name" value="Lipid_II_flippase_MurJ/MviN"/>
</dbReference>
<dbReference type="Pfam" id="PF03023">
    <property type="entry name" value="MurJ"/>
    <property type="match status" value="1"/>
</dbReference>
<keyword evidence="2" id="KW-1003">Cell membrane</keyword>
<keyword evidence="10" id="KW-1185">Reference proteome</keyword>
<evidence type="ECO:0000256" key="3">
    <source>
        <dbReference type="ARBA" id="ARBA00022692"/>
    </source>
</evidence>
<feature type="transmembrane region" description="Helical" evidence="8">
    <location>
        <begin position="94"/>
        <end position="114"/>
    </location>
</feature>
<feature type="transmembrane region" description="Helical" evidence="8">
    <location>
        <begin position="422"/>
        <end position="444"/>
    </location>
</feature>
<name>A0ABV5INC0_9ACTN</name>
<dbReference type="PANTHER" id="PTHR47019:SF1">
    <property type="entry name" value="LIPID II FLIPPASE MURJ"/>
    <property type="match status" value="1"/>
</dbReference>
<feature type="transmembrane region" description="Helical" evidence="8">
    <location>
        <begin position="167"/>
        <end position="185"/>
    </location>
</feature>